<evidence type="ECO:0000313" key="1">
    <source>
        <dbReference type="EMBL" id="SFP71464.1"/>
    </source>
</evidence>
<dbReference type="EMBL" id="FOXO01000006">
    <property type="protein sequence ID" value="SFP71464.1"/>
    <property type="molecule type" value="Genomic_DNA"/>
</dbReference>
<protein>
    <submittedName>
        <fullName evidence="1">Uncharacterized protein</fullName>
    </submittedName>
</protein>
<accession>A0A1I5SKY5</accession>
<evidence type="ECO:0000313" key="2">
    <source>
        <dbReference type="Proteomes" id="UP000182624"/>
    </source>
</evidence>
<dbReference type="Pfam" id="PF18941">
    <property type="entry name" value="DUF5688"/>
    <property type="match status" value="1"/>
</dbReference>
<dbReference type="InterPro" id="IPR043743">
    <property type="entry name" value="DUF5688"/>
</dbReference>
<name>A0A1I5SKY5_9FIRM</name>
<dbReference type="Proteomes" id="UP000182624">
    <property type="component" value="Unassembled WGS sequence"/>
</dbReference>
<dbReference type="RefSeq" id="WP_074885623.1">
    <property type="nucleotide sequence ID" value="NZ_FOXO01000006.1"/>
</dbReference>
<gene>
    <name evidence="1" type="ORF">SAMN04487928_106131</name>
</gene>
<keyword evidence="2" id="KW-1185">Reference proteome</keyword>
<organism evidence="1 2">
    <name type="scientific">Butyrivibrio proteoclasticus</name>
    <dbReference type="NCBI Taxonomy" id="43305"/>
    <lineage>
        <taxon>Bacteria</taxon>
        <taxon>Bacillati</taxon>
        <taxon>Bacillota</taxon>
        <taxon>Clostridia</taxon>
        <taxon>Lachnospirales</taxon>
        <taxon>Lachnospiraceae</taxon>
        <taxon>Butyrivibrio</taxon>
    </lineage>
</organism>
<proteinExistence type="predicted"/>
<dbReference type="OrthoDB" id="1655031at2"/>
<reference evidence="2" key="1">
    <citation type="submission" date="2016-10" db="EMBL/GenBank/DDBJ databases">
        <authorList>
            <person name="Varghese N."/>
            <person name="Submissions S."/>
        </authorList>
    </citation>
    <scope>NUCLEOTIDE SEQUENCE [LARGE SCALE GENOMIC DNA]</scope>
    <source>
        <strain evidence="2">P18</strain>
    </source>
</reference>
<sequence length="184" mass="20926">MDFETFKEELREDVKRALEEKTDSEYFVELHTQEKLNEIYDALTIKPEDSEIGVSLNTDSLYKAYSDGMDYDRIVSETVGIAESALANRPDFNIDAFKDYDKMKETLAMEVVSAERNADLLETVPHKNMEDMAVVYRFVVSTDVGETGSVLVTNKMLDQYGITPEQLHADAVKNAPEVRPIEIK</sequence>
<dbReference type="AlphaFoldDB" id="A0A1I5SKY5"/>